<sequence>MTCPDPTCAEIADCCSRLKIPCKIESDKAYPRDFLQVGRVRVQLKWDDGSPVNPEITTSEHQLSLRLLFFPFVSVFVSVKQLVSTFGQE</sequence>
<dbReference type="InterPro" id="IPR036521">
    <property type="entry name" value="SRP19-like_sf"/>
</dbReference>
<dbReference type="SUPFAM" id="SSF69695">
    <property type="entry name" value="SRP19"/>
    <property type="match status" value="1"/>
</dbReference>
<dbReference type="Proteomes" id="UP000095767">
    <property type="component" value="Unassembled WGS sequence"/>
</dbReference>
<dbReference type="PANTHER" id="PTHR17453:SF0">
    <property type="entry name" value="SIGNAL RECOGNITION PARTICLE 19 KDA PROTEIN"/>
    <property type="match status" value="1"/>
</dbReference>
<dbReference type="EMBL" id="LWDX02020377">
    <property type="protein sequence ID" value="OEL32795.1"/>
    <property type="molecule type" value="Genomic_DNA"/>
</dbReference>
<dbReference type="PANTHER" id="PTHR17453">
    <property type="entry name" value="SIGNAL RECOGNITION PARTICLE 19 KD PROTEIN"/>
    <property type="match status" value="1"/>
</dbReference>
<keyword evidence="3" id="KW-0733">Signal recognition particle</keyword>
<dbReference type="GO" id="GO:0006617">
    <property type="term" value="P:SRP-dependent cotranslational protein targeting to membrane, signal sequence recognition"/>
    <property type="evidence" value="ECO:0007669"/>
    <property type="project" value="TreeGrafter"/>
</dbReference>
<evidence type="ECO:0000256" key="2">
    <source>
        <dbReference type="ARBA" id="ARBA00022490"/>
    </source>
</evidence>
<protein>
    <submittedName>
        <fullName evidence="5">Signal recognition particle 19 kDa protein</fullName>
    </submittedName>
</protein>
<reference evidence="5 6" key="1">
    <citation type="submission" date="2016-09" db="EMBL/GenBank/DDBJ databases">
        <title>The draft genome of Dichanthelium oligosanthes: A C3 panicoid grass species.</title>
        <authorList>
            <person name="Studer A.J."/>
            <person name="Schnable J.C."/>
            <person name="Brutnell T.P."/>
        </authorList>
    </citation>
    <scope>NUCLEOTIDE SEQUENCE [LARGE SCALE GENOMIC DNA]</scope>
    <source>
        <strain evidence="6">cv. Kellogg 1175</strain>
        <tissue evidence="5">Leaf</tissue>
    </source>
</reference>
<evidence type="ECO:0000256" key="4">
    <source>
        <dbReference type="ARBA" id="ARBA00023274"/>
    </source>
</evidence>
<dbReference type="OrthoDB" id="2190947at2759"/>
<dbReference type="Pfam" id="PF01922">
    <property type="entry name" value="SRP19"/>
    <property type="match status" value="1"/>
</dbReference>
<evidence type="ECO:0000313" key="6">
    <source>
        <dbReference type="Proteomes" id="UP000095767"/>
    </source>
</evidence>
<evidence type="ECO:0000313" key="5">
    <source>
        <dbReference type="EMBL" id="OEL32795.1"/>
    </source>
</evidence>
<dbReference type="Gene3D" id="3.30.56.30">
    <property type="entry name" value="Signal recognition particle, SRP19-like subunit"/>
    <property type="match status" value="1"/>
</dbReference>
<dbReference type="GO" id="GO:0005786">
    <property type="term" value="C:signal recognition particle, endoplasmic reticulum targeting"/>
    <property type="evidence" value="ECO:0007669"/>
    <property type="project" value="UniProtKB-KW"/>
</dbReference>
<keyword evidence="6" id="KW-1185">Reference proteome</keyword>
<dbReference type="STRING" id="888268.A0A1E5W677"/>
<keyword evidence="2" id="KW-0963">Cytoplasm</keyword>
<accession>A0A1E5W677</accession>
<gene>
    <name evidence="5" type="ORF">BAE44_0006186</name>
</gene>
<dbReference type="InterPro" id="IPR002778">
    <property type="entry name" value="Signal_recog_particle_SRP19"/>
</dbReference>
<comment type="caution">
    <text evidence="5">The sequence shown here is derived from an EMBL/GenBank/DDBJ whole genome shotgun (WGS) entry which is preliminary data.</text>
</comment>
<proteinExistence type="predicted"/>
<name>A0A1E5W677_9POAL</name>
<organism evidence="5 6">
    <name type="scientific">Dichanthelium oligosanthes</name>
    <dbReference type="NCBI Taxonomy" id="888268"/>
    <lineage>
        <taxon>Eukaryota</taxon>
        <taxon>Viridiplantae</taxon>
        <taxon>Streptophyta</taxon>
        <taxon>Embryophyta</taxon>
        <taxon>Tracheophyta</taxon>
        <taxon>Spermatophyta</taxon>
        <taxon>Magnoliopsida</taxon>
        <taxon>Liliopsida</taxon>
        <taxon>Poales</taxon>
        <taxon>Poaceae</taxon>
        <taxon>PACMAD clade</taxon>
        <taxon>Panicoideae</taxon>
        <taxon>Panicodae</taxon>
        <taxon>Paniceae</taxon>
        <taxon>Dichantheliinae</taxon>
        <taxon>Dichanthelium</taxon>
    </lineage>
</organism>
<dbReference type="AlphaFoldDB" id="A0A1E5W677"/>
<comment type="subcellular location">
    <subcellularLocation>
        <location evidence="1">Cytoplasm</location>
    </subcellularLocation>
</comment>
<evidence type="ECO:0000256" key="1">
    <source>
        <dbReference type="ARBA" id="ARBA00004496"/>
    </source>
</evidence>
<evidence type="ECO:0000256" key="3">
    <source>
        <dbReference type="ARBA" id="ARBA00023135"/>
    </source>
</evidence>
<keyword evidence="4" id="KW-0687">Ribonucleoprotein</keyword>
<dbReference type="GO" id="GO:0008312">
    <property type="term" value="F:7S RNA binding"/>
    <property type="evidence" value="ECO:0007669"/>
    <property type="project" value="InterPro"/>
</dbReference>